<keyword evidence="5" id="KW-0966">Cell projection</keyword>
<dbReference type="InterPro" id="IPR042618">
    <property type="entry name" value="IQCG"/>
</dbReference>
<evidence type="ECO:0000256" key="1">
    <source>
        <dbReference type="ARBA" id="ARBA00004245"/>
    </source>
</evidence>
<dbReference type="GO" id="GO:0005737">
    <property type="term" value="C:cytoplasm"/>
    <property type="evidence" value="ECO:0007669"/>
    <property type="project" value="TreeGrafter"/>
</dbReference>
<organism evidence="8 9">
    <name type="scientific">Catenaria anguillulae PL171</name>
    <dbReference type="NCBI Taxonomy" id="765915"/>
    <lineage>
        <taxon>Eukaryota</taxon>
        <taxon>Fungi</taxon>
        <taxon>Fungi incertae sedis</taxon>
        <taxon>Blastocladiomycota</taxon>
        <taxon>Blastocladiomycetes</taxon>
        <taxon>Blastocladiales</taxon>
        <taxon>Catenariaceae</taxon>
        <taxon>Catenaria</taxon>
    </lineage>
</organism>
<dbReference type="AlphaFoldDB" id="A0A1Y2HIB0"/>
<dbReference type="STRING" id="765915.A0A1Y2HIB0"/>
<keyword evidence="6" id="KW-0175">Coiled coil</keyword>
<proteinExistence type="predicted"/>
<dbReference type="GO" id="GO:0044782">
    <property type="term" value="P:cilium organization"/>
    <property type="evidence" value="ECO:0007669"/>
    <property type="project" value="TreeGrafter"/>
</dbReference>
<evidence type="ECO:0000256" key="6">
    <source>
        <dbReference type="SAM" id="Coils"/>
    </source>
</evidence>
<evidence type="ECO:0000313" key="9">
    <source>
        <dbReference type="Proteomes" id="UP000193411"/>
    </source>
</evidence>
<feature type="compositionally biased region" description="Polar residues" evidence="7">
    <location>
        <begin position="1"/>
        <end position="17"/>
    </location>
</feature>
<evidence type="ECO:0000256" key="7">
    <source>
        <dbReference type="SAM" id="MobiDB-lite"/>
    </source>
</evidence>
<feature type="compositionally biased region" description="Low complexity" evidence="7">
    <location>
        <begin position="108"/>
        <end position="123"/>
    </location>
</feature>
<dbReference type="GO" id="GO:0005856">
    <property type="term" value="C:cytoskeleton"/>
    <property type="evidence" value="ECO:0007669"/>
    <property type="project" value="UniProtKB-SubCell"/>
</dbReference>
<evidence type="ECO:0000256" key="3">
    <source>
        <dbReference type="ARBA" id="ARBA00022490"/>
    </source>
</evidence>
<dbReference type="GO" id="GO:0031514">
    <property type="term" value="C:motile cilium"/>
    <property type="evidence" value="ECO:0007669"/>
    <property type="project" value="TreeGrafter"/>
</dbReference>
<feature type="compositionally biased region" description="Polar residues" evidence="7">
    <location>
        <begin position="94"/>
        <end position="107"/>
    </location>
</feature>
<keyword evidence="3" id="KW-0963">Cytoplasm</keyword>
<keyword evidence="9" id="KW-1185">Reference proteome</keyword>
<feature type="region of interest" description="Disordered" evidence="7">
    <location>
        <begin position="94"/>
        <end position="140"/>
    </location>
</feature>
<feature type="coiled-coil region" evidence="6">
    <location>
        <begin position="299"/>
        <end position="354"/>
    </location>
</feature>
<reference evidence="8 9" key="1">
    <citation type="submission" date="2016-07" db="EMBL/GenBank/DDBJ databases">
        <title>Pervasive Adenine N6-methylation of Active Genes in Fungi.</title>
        <authorList>
            <consortium name="DOE Joint Genome Institute"/>
            <person name="Mondo S.J."/>
            <person name="Dannebaum R.O."/>
            <person name="Kuo R.C."/>
            <person name="Labutti K."/>
            <person name="Haridas S."/>
            <person name="Kuo A."/>
            <person name="Salamov A."/>
            <person name="Ahrendt S.R."/>
            <person name="Lipzen A."/>
            <person name="Sullivan W."/>
            <person name="Andreopoulos W.B."/>
            <person name="Clum A."/>
            <person name="Lindquist E."/>
            <person name="Daum C."/>
            <person name="Ramamoorthy G.K."/>
            <person name="Gryganskyi A."/>
            <person name="Culley D."/>
            <person name="Magnuson J.K."/>
            <person name="James T.Y."/>
            <person name="O'Malley M.A."/>
            <person name="Stajich J.E."/>
            <person name="Spatafora J.W."/>
            <person name="Visel A."/>
            <person name="Grigoriev I.V."/>
        </authorList>
    </citation>
    <scope>NUCLEOTIDE SEQUENCE [LARGE SCALE GENOMIC DNA]</scope>
    <source>
        <strain evidence="8 9">PL171</strain>
    </source>
</reference>
<sequence>MPSVGRPTSASTRTQSPLAKPFPHGDPATSSGSSVASTTASMQQHQHQHQHQQQVHTRLELPTSARESVVAILEDAVDQLDILDEIAAQVCSTCRSSQQHGTTSRAQTQASSPTRRASATSMRNQAHSHHRHHEDKVGRERRALRQLLQLTITELRAGHVSSMLRAVDEEKAKRNLLFNTLEREKEAAAQLRDLHRAIADEQKQLDRDRKDRDTVISQLREAIQEIQALTASEQKYLKRATRAHESALRSQYTAREFSLMDVKQQVARDMAMEDKAHVAMADFLHRQRGVLERSIQDWMQRHEEDTEKKAAEIDALKNSRLGDVDKYEELVAKYEELERMVEEDRTKRARELEERRAQRALESKNRAVKLIQNWWRALMLVKHPERAVKQAPGSAGGSKSGSAGKKGGKKSASAGKKKGKK</sequence>
<dbReference type="EMBL" id="MCFL01000034">
    <property type="protein sequence ID" value="ORZ33611.1"/>
    <property type="molecule type" value="Genomic_DNA"/>
</dbReference>
<feature type="region of interest" description="Disordered" evidence="7">
    <location>
        <begin position="387"/>
        <end position="421"/>
    </location>
</feature>
<comment type="caution">
    <text evidence="8">The sequence shown here is derived from an EMBL/GenBank/DDBJ whole genome shotgun (WGS) entry which is preliminary data.</text>
</comment>
<accession>A0A1Y2HIB0</accession>
<evidence type="ECO:0000256" key="2">
    <source>
        <dbReference type="ARBA" id="ARBA00004316"/>
    </source>
</evidence>
<evidence type="ECO:0008006" key="10">
    <source>
        <dbReference type="Google" id="ProtNLM"/>
    </source>
</evidence>
<dbReference type="OrthoDB" id="5227681at2759"/>
<evidence type="ECO:0000256" key="5">
    <source>
        <dbReference type="ARBA" id="ARBA00023273"/>
    </source>
</evidence>
<protein>
    <recommendedName>
        <fullName evidence="10">Dynein regulatory complex protein 9</fullName>
    </recommendedName>
</protein>
<dbReference type="PANTHER" id="PTHR14871">
    <property type="entry name" value="DYNEIN REGULATORY COMPLEX PROTEIN 9"/>
    <property type="match status" value="1"/>
</dbReference>
<name>A0A1Y2HIB0_9FUNG</name>
<evidence type="ECO:0000313" key="8">
    <source>
        <dbReference type="EMBL" id="ORZ33611.1"/>
    </source>
</evidence>
<keyword evidence="4" id="KW-0206">Cytoskeleton</keyword>
<dbReference type="PANTHER" id="PTHR14871:SF1">
    <property type="entry name" value="DYNEIN REGULATORY COMPLEX PROTEIN 9"/>
    <property type="match status" value="1"/>
</dbReference>
<dbReference type="Proteomes" id="UP000193411">
    <property type="component" value="Unassembled WGS sequence"/>
</dbReference>
<gene>
    <name evidence="8" type="ORF">BCR44DRAFT_1501065</name>
</gene>
<feature type="coiled-coil region" evidence="6">
    <location>
        <begin position="181"/>
        <end position="239"/>
    </location>
</feature>
<comment type="subcellular location">
    <subcellularLocation>
        <location evidence="2">Cell projection</location>
    </subcellularLocation>
    <subcellularLocation>
        <location evidence="1">Cytoplasm</location>
        <location evidence="1">Cytoskeleton</location>
    </subcellularLocation>
</comment>
<feature type="compositionally biased region" description="Low complexity" evidence="7">
    <location>
        <begin position="28"/>
        <end position="45"/>
    </location>
</feature>
<feature type="region of interest" description="Disordered" evidence="7">
    <location>
        <begin position="1"/>
        <end position="59"/>
    </location>
</feature>
<evidence type="ECO:0000256" key="4">
    <source>
        <dbReference type="ARBA" id="ARBA00023212"/>
    </source>
</evidence>